<dbReference type="CDD" id="cd08587">
    <property type="entry name" value="PI-PLCXDc_like"/>
    <property type="match status" value="1"/>
</dbReference>
<evidence type="ECO:0000313" key="4">
    <source>
        <dbReference type="Proteomes" id="UP001312865"/>
    </source>
</evidence>
<dbReference type="PANTHER" id="PTHR13593">
    <property type="match status" value="1"/>
</dbReference>
<dbReference type="PANTHER" id="PTHR13593:SF113">
    <property type="entry name" value="SI:DKEY-266F7.9"/>
    <property type="match status" value="1"/>
</dbReference>
<feature type="signal peptide" evidence="2">
    <location>
        <begin position="1"/>
        <end position="23"/>
    </location>
</feature>
<keyword evidence="4" id="KW-1185">Reference proteome</keyword>
<reference evidence="3 4" key="1">
    <citation type="journal article" date="2018" name="J. Microbiol.">
        <title>Bacillus spongiae sp. nov., isolated from sponge of Jeju Island.</title>
        <authorList>
            <person name="Lee G.E."/>
            <person name="Im W.T."/>
            <person name="Park J.S."/>
        </authorList>
    </citation>
    <scope>NUCLEOTIDE SEQUENCE [LARGE SCALE GENOMIC DNA]</scope>
    <source>
        <strain evidence="3 4">135PIL107-10</strain>
    </source>
</reference>
<evidence type="ECO:0000313" key="3">
    <source>
        <dbReference type="EMBL" id="MEI5906978.1"/>
    </source>
</evidence>
<dbReference type="Gene3D" id="3.20.20.190">
    <property type="entry name" value="Phosphatidylinositol (PI) phosphodiesterase"/>
    <property type="match status" value="1"/>
</dbReference>
<dbReference type="EC" id="3.1.4.-" evidence="3"/>
<dbReference type="EMBL" id="JBBAXC010000005">
    <property type="protein sequence ID" value="MEI5906978.1"/>
    <property type="molecule type" value="Genomic_DNA"/>
</dbReference>
<comment type="caution">
    <text evidence="3">The sequence shown here is derived from an EMBL/GenBank/DDBJ whole genome shotgun (WGS) entry which is preliminary data.</text>
</comment>
<feature type="chain" id="PRO_5047260294" evidence="2">
    <location>
        <begin position="24"/>
        <end position="487"/>
    </location>
</feature>
<name>A0ABU8HCB1_9BACI</name>
<evidence type="ECO:0000256" key="2">
    <source>
        <dbReference type="SAM" id="SignalP"/>
    </source>
</evidence>
<organism evidence="3 4">
    <name type="scientific">Bacillus spongiae</name>
    <dbReference type="NCBI Taxonomy" id="2683610"/>
    <lineage>
        <taxon>Bacteria</taxon>
        <taxon>Bacillati</taxon>
        <taxon>Bacillota</taxon>
        <taxon>Bacilli</taxon>
        <taxon>Bacillales</taxon>
        <taxon>Bacillaceae</taxon>
        <taxon>Bacillus</taxon>
    </lineage>
</organism>
<keyword evidence="1" id="KW-0443">Lipid metabolism</keyword>
<gene>
    <name evidence="3" type="ORF">WAK64_07900</name>
</gene>
<sequence>MKLVSKLVAIILLFTLFATPTFHNPAVVSAAESNANWMEQVYSSTPEFGKQTLREVILPGTHDSGTATMDDANDPRDPGPDFWDLKNLVQNAAAQAGKSIVADWSQTQGLTIEEQLNEGIRYLDLRVAPNVWQPVFDSYQIQETNLRTLHGLYGEGVNEIIADTKTFLDENEKEIVILDFQHFYEMTERSYEYLNTLLQDTFGDLLVPSSYGVNIPLEQLWSENKRVIVLYGSDHQRYTDTLDIRSLYAEEFNSWIWDRKTNMQSRWANTTDVTVLKNTLDEAIESASQNKFFVLQGVLTADDNAIVDAVLGGIDPFSATAVDSLHDLVRLANNEIPNWVQNDWADEPLNIIMMDWFEETDIVNIIKNMNEGKTFDGPDKDDFTLVATISSEGGPQSGQKHRSSNNFTTVNVPANTEKLYWEISGNTNADAISFSVKEDVAIWTDPIVFNSLKSGSYTSVKKNDSFYIADPRNTGGKSFTVKIYAVK</sequence>
<dbReference type="Proteomes" id="UP001312865">
    <property type="component" value="Unassembled WGS sequence"/>
</dbReference>
<dbReference type="InterPro" id="IPR017946">
    <property type="entry name" value="PLC-like_Pdiesterase_TIM-brl"/>
</dbReference>
<dbReference type="InterPro" id="IPR051057">
    <property type="entry name" value="PI-PLC_domain"/>
</dbReference>
<evidence type="ECO:0000256" key="1">
    <source>
        <dbReference type="ARBA" id="ARBA00022963"/>
    </source>
</evidence>
<proteinExistence type="predicted"/>
<keyword evidence="1" id="KW-0442">Lipid degradation</keyword>
<keyword evidence="3" id="KW-0378">Hydrolase</keyword>
<keyword evidence="2" id="KW-0732">Signal</keyword>
<dbReference type="GO" id="GO:0016787">
    <property type="term" value="F:hydrolase activity"/>
    <property type="evidence" value="ECO:0007669"/>
    <property type="project" value="UniProtKB-KW"/>
</dbReference>
<dbReference type="SUPFAM" id="SSF51695">
    <property type="entry name" value="PLC-like phosphodiesterases"/>
    <property type="match status" value="1"/>
</dbReference>
<protein>
    <submittedName>
        <fullName evidence="3">Phosphatidylinositol-specific phospholipase C domain-containing protein</fullName>
        <ecNumber evidence="3">3.1.4.-</ecNumber>
    </submittedName>
</protein>
<accession>A0ABU8HCB1</accession>